<comment type="caution">
    <text evidence="2">The sequence shown here is derived from an EMBL/GenBank/DDBJ whole genome shotgun (WGS) entry which is preliminary data.</text>
</comment>
<dbReference type="Proteomes" id="UP000253426">
    <property type="component" value="Unassembled WGS sequence"/>
</dbReference>
<dbReference type="Pfam" id="PF02954">
    <property type="entry name" value="HTH_8"/>
    <property type="match status" value="1"/>
</dbReference>
<name>A0A366H6Z9_9BACT</name>
<dbReference type="InterPro" id="IPR011006">
    <property type="entry name" value="CheY-like_superfamily"/>
</dbReference>
<protein>
    <submittedName>
        <fullName evidence="2">Regulatory Fis family protein</fullName>
    </submittedName>
</protein>
<dbReference type="AlphaFoldDB" id="A0A366H6Z9"/>
<dbReference type="Gene3D" id="1.10.10.60">
    <property type="entry name" value="Homeodomain-like"/>
    <property type="match status" value="1"/>
</dbReference>
<dbReference type="EMBL" id="QNRR01000014">
    <property type="protein sequence ID" value="RBP37275.1"/>
    <property type="molecule type" value="Genomic_DNA"/>
</dbReference>
<dbReference type="GO" id="GO:0043565">
    <property type="term" value="F:sequence-specific DNA binding"/>
    <property type="evidence" value="ECO:0007669"/>
    <property type="project" value="InterPro"/>
</dbReference>
<dbReference type="SUPFAM" id="SSF52172">
    <property type="entry name" value="CheY-like"/>
    <property type="match status" value="1"/>
</dbReference>
<evidence type="ECO:0000259" key="1">
    <source>
        <dbReference type="Pfam" id="PF02954"/>
    </source>
</evidence>
<dbReference type="RefSeq" id="WP_113961508.1">
    <property type="nucleotide sequence ID" value="NZ_QNRR01000014.1"/>
</dbReference>
<evidence type="ECO:0000313" key="2">
    <source>
        <dbReference type="EMBL" id="RBP37275.1"/>
    </source>
</evidence>
<dbReference type="Gene3D" id="3.40.50.2300">
    <property type="match status" value="1"/>
</dbReference>
<dbReference type="InterPro" id="IPR009057">
    <property type="entry name" value="Homeodomain-like_sf"/>
</dbReference>
<keyword evidence="3" id="KW-1185">Reference proteome</keyword>
<accession>A0A366H6Z9</accession>
<evidence type="ECO:0000313" key="3">
    <source>
        <dbReference type="Proteomes" id="UP000253426"/>
    </source>
</evidence>
<organism evidence="2 3">
    <name type="scientific">Roseimicrobium gellanilyticum</name>
    <dbReference type="NCBI Taxonomy" id="748857"/>
    <lineage>
        <taxon>Bacteria</taxon>
        <taxon>Pseudomonadati</taxon>
        <taxon>Verrucomicrobiota</taxon>
        <taxon>Verrucomicrobiia</taxon>
        <taxon>Verrucomicrobiales</taxon>
        <taxon>Verrucomicrobiaceae</taxon>
        <taxon>Roseimicrobium</taxon>
    </lineage>
</organism>
<proteinExistence type="predicted"/>
<gene>
    <name evidence="2" type="ORF">DES53_11413</name>
</gene>
<dbReference type="InterPro" id="IPR002197">
    <property type="entry name" value="HTH_Fis"/>
</dbReference>
<reference evidence="2 3" key="1">
    <citation type="submission" date="2018-06" db="EMBL/GenBank/DDBJ databases">
        <title>Genomic Encyclopedia of Type Strains, Phase IV (KMG-IV): sequencing the most valuable type-strain genomes for metagenomic binning, comparative biology and taxonomic classification.</title>
        <authorList>
            <person name="Goeker M."/>
        </authorList>
    </citation>
    <scope>NUCLEOTIDE SEQUENCE [LARGE SCALE GENOMIC DNA]</scope>
    <source>
        <strain evidence="2 3">DSM 25532</strain>
    </source>
</reference>
<feature type="domain" description="DNA binding HTH" evidence="1">
    <location>
        <begin position="131"/>
        <end position="169"/>
    </location>
</feature>
<dbReference type="OrthoDB" id="10015519at2"/>
<sequence length="173" mass="18969">MNILIIDDDARSHHAASQAAQAAGHRATIVAGSHEALSTALHEPYDLALWHVPANNDVPESTRNVLKEVAHTRPDLRVVPFATCEDDTPVDEFMGNLISMSEDLGQPEHNGHDSPGMNGEQVVPGARISIKSLEQEHIRRIVESTQSLAEAAEVLGIDAATLYRKRKRYRIAQ</sequence>
<dbReference type="SUPFAM" id="SSF46689">
    <property type="entry name" value="Homeodomain-like"/>
    <property type="match status" value="1"/>
</dbReference>